<dbReference type="PANTHER" id="PTHR23119:SF51">
    <property type="entry name" value="DISKS LARGE 1 TUMOR SUPPRESSOR PROTEIN"/>
    <property type="match status" value="1"/>
</dbReference>
<dbReference type="GO" id="GO:0043005">
    <property type="term" value="C:neuron projection"/>
    <property type="evidence" value="ECO:0007669"/>
    <property type="project" value="TreeGrafter"/>
</dbReference>
<dbReference type="EMBL" id="GBRD01011065">
    <property type="protein sequence ID" value="JAG54759.1"/>
    <property type="molecule type" value="Transcribed_RNA"/>
</dbReference>
<dbReference type="CDD" id="cd06723">
    <property type="entry name" value="PDZ1_Dlg1-2-4-like"/>
    <property type="match status" value="1"/>
</dbReference>
<dbReference type="AlphaFoldDB" id="A0A0K8SNR5"/>
<feature type="compositionally biased region" description="Polar residues" evidence="3">
    <location>
        <begin position="187"/>
        <end position="197"/>
    </location>
</feature>
<dbReference type="GO" id="GO:0097120">
    <property type="term" value="P:receptor localization to synapse"/>
    <property type="evidence" value="ECO:0007669"/>
    <property type="project" value="TreeGrafter"/>
</dbReference>
<dbReference type="GO" id="GO:0016323">
    <property type="term" value="C:basolateral plasma membrane"/>
    <property type="evidence" value="ECO:0007669"/>
    <property type="project" value="TreeGrafter"/>
</dbReference>
<dbReference type="PANTHER" id="PTHR23119">
    <property type="entry name" value="DISCS LARGE"/>
    <property type="match status" value="1"/>
</dbReference>
<feature type="domain" description="PDZ" evidence="4">
    <location>
        <begin position="223"/>
        <end position="310"/>
    </location>
</feature>
<accession>A0A0K8SNR5</accession>
<dbReference type="InterPro" id="IPR036034">
    <property type="entry name" value="PDZ_sf"/>
</dbReference>
<dbReference type="SUPFAM" id="SSF101288">
    <property type="entry name" value="L27 domain"/>
    <property type="match status" value="1"/>
</dbReference>
<dbReference type="GO" id="GO:0019901">
    <property type="term" value="F:protein kinase binding"/>
    <property type="evidence" value="ECO:0007669"/>
    <property type="project" value="TreeGrafter"/>
</dbReference>
<evidence type="ECO:0000259" key="4">
    <source>
        <dbReference type="PROSITE" id="PS50106"/>
    </source>
</evidence>
<dbReference type="Gene3D" id="2.30.42.10">
    <property type="match status" value="2"/>
</dbReference>
<evidence type="ECO:0000259" key="5">
    <source>
        <dbReference type="PROSITE" id="PS51022"/>
    </source>
</evidence>
<dbReference type="PROSITE" id="PS50106">
    <property type="entry name" value="PDZ"/>
    <property type="match status" value="1"/>
</dbReference>
<dbReference type="EMBL" id="GBRD01013224">
    <property type="protein sequence ID" value="JAG52602.1"/>
    <property type="molecule type" value="Transcribed_RNA"/>
</dbReference>
<dbReference type="SMART" id="SM00228">
    <property type="entry name" value="PDZ"/>
    <property type="match status" value="1"/>
</dbReference>
<dbReference type="Pfam" id="PF09058">
    <property type="entry name" value="L27_1"/>
    <property type="match status" value="1"/>
</dbReference>
<feature type="region of interest" description="Disordered" evidence="3">
    <location>
        <begin position="187"/>
        <end position="215"/>
    </location>
</feature>
<organism evidence="6">
    <name type="scientific">Lygus hesperus</name>
    <name type="common">Western plant bug</name>
    <dbReference type="NCBI Taxonomy" id="30085"/>
    <lineage>
        <taxon>Eukaryota</taxon>
        <taxon>Metazoa</taxon>
        <taxon>Ecdysozoa</taxon>
        <taxon>Arthropoda</taxon>
        <taxon>Hexapoda</taxon>
        <taxon>Insecta</taxon>
        <taxon>Pterygota</taxon>
        <taxon>Neoptera</taxon>
        <taxon>Paraneoptera</taxon>
        <taxon>Hemiptera</taxon>
        <taxon>Heteroptera</taxon>
        <taxon>Panheteroptera</taxon>
        <taxon>Cimicomorpha</taxon>
        <taxon>Miridae</taxon>
        <taxon>Mirini</taxon>
        <taxon>Lygus</taxon>
    </lineage>
</organism>
<evidence type="ECO:0000256" key="3">
    <source>
        <dbReference type="SAM" id="MobiDB-lite"/>
    </source>
</evidence>
<dbReference type="InterPro" id="IPR015143">
    <property type="entry name" value="L27_1"/>
</dbReference>
<reference evidence="6" key="1">
    <citation type="submission" date="2014-09" db="EMBL/GenBank/DDBJ databases">
        <authorList>
            <person name="Magalhaes I.L.F."/>
            <person name="Oliveira U."/>
            <person name="Santos F.R."/>
            <person name="Vidigal T.H.D.A."/>
            <person name="Brescovit A.D."/>
            <person name="Santos A.J."/>
        </authorList>
    </citation>
    <scope>NUCLEOTIDE SEQUENCE</scope>
</reference>
<proteinExistence type="predicted"/>
<dbReference type="GO" id="GO:0098839">
    <property type="term" value="C:postsynaptic density membrane"/>
    <property type="evidence" value="ECO:0007669"/>
    <property type="project" value="TreeGrafter"/>
</dbReference>
<dbReference type="GO" id="GO:0031594">
    <property type="term" value="C:neuromuscular junction"/>
    <property type="evidence" value="ECO:0007669"/>
    <property type="project" value="TreeGrafter"/>
</dbReference>
<dbReference type="GO" id="GO:0099072">
    <property type="term" value="P:regulation of postsynaptic membrane neurotransmitter receptor levels"/>
    <property type="evidence" value="ECO:0007669"/>
    <property type="project" value="TreeGrafter"/>
</dbReference>
<dbReference type="SMART" id="SM00569">
    <property type="entry name" value="L27"/>
    <property type="match status" value="1"/>
</dbReference>
<dbReference type="InterPro" id="IPR004172">
    <property type="entry name" value="L27_dom"/>
</dbReference>
<dbReference type="Gene3D" id="1.10.287.470">
    <property type="entry name" value="Helix hairpin bin"/>
    <property type="match status" value="1"/>
</dbReference>
<evidence type="ECO:0008006" key="7">
    <source>
        <dbReference type="Google" id="ProtNLM"/>
    </source>
</evidence>
<dbReference type="SUPFAM" id="SSF50156">
    <property type="entry name" value="PDZ domain-like"/>
    <property type="match status" value="2"/>
</dbReference>
<name>A0A0K8SNR5_LYGHE</name>
<evidence type="ECO:0000256" key="2">
    <source>
        <dbReference type="ARBA" id="ARBA00023136"/>
    </source>
</evidence>
<dbReference type="InterPro" id="IPR001478">
    <property type="entry name" value="PDZ"/>
</dbReference>
<feature type="region of interest" description="Disordered" evidence="3">
    <location>
        <begin position="125"/>
        <end position="155"/>
    </location>
</feature>
<dbReference type="GO" id="GO:0098609">
    <property type="term" value="P:cell-cell adhesion"/>
    <property type="evidence" value="ECO:0007669"/>
    <property type="project" value="TreeGrafter"/>
</dbReference>
<dbReference type="Pfam" id="PF00595">
    <property type="entry name" value="PDZ"/>
    <property type="match status" value="1"/>
</dbReference>
<dbReference type="GO" id="GO:0043113">
    <property type="term" value="P:receptor clustering"/>
    <property type="evidence" value="ECO:0007669"/>
    <property type="project" value="TreeGrafter"/>
</dbReference>
<dbReference type="FunFam" id="2.30.42.10:FF:000002">
    <property type="entry name" value="Disks large homolog 4 isoform 2"/>
    <property type="match status" value="1"/>
</dbReference>
<dbReference type="FunFam" id="1.10.287.470:FF:000001">
    <property type="entry name" value="Disks large 1 isoform X3"/>
    <property type="match status" value="1"/>
</dbReference>
<evidence type="ECO:0000313" key="6">
    <source>
        <dbReference type="EMBL" id="JAG54759.1"/>
    </source>
</evidence>
<dbReference type="PROSITE" id="PS51022">
    <property type="entry name" value="L27"/>
    <property type="match status" value="1"/>
</dbReference>
<dbReference type="InterPro" id="IPR050614">
    <property type="entry name" value="Synaptic_Scaffolding_LAP-MAGUK"/>
</dbReference>
<comment type="subcellular location">
    <subcellularLocation>
        <location evidence="1">Membrane</location>
    </subcellularLocation>
</comment>
<dbReference type="EMBL" id="GBRD01013821">
    <property type="protein sequence ID" value="JAG52005.1"/>
    <property type="molecule type" value="Transcribed_RNA"/>
</dbReference>
<dbReference type="GO" id="GO:0005789">
    <property type="term" value="C:endoplasmic reticulum membrane"/>
    <property type="evidence" value="ECO:0007669"/>
    <property type="project" value="UniProtKB-SubCell"/>
</dbReference>
<dbReference type="InterPro" id="IPR036892">
    <property type="entry name" value="L27_dom_sf"/>
</dbReference>
<sequence>MPVRKQEAHRALELLEDYHAKLTRPQDKQLRLAIERVIRIFKSRLFQALLDIQEFYELTLLDDTKSIQQKTAETIRIANKWESSDGPISYNNDMVGGDFRGSALLPITQALIGLQEQRSATPEEIYPQKGRFQEEEATDVPATNDEDRSPRILPEPVQLNHSPLLTNKRHYHQELIEVAAAIAPTAQGSDSWQGQDNDQAHTPLLGSSEGKHVNGDGEWEYEEITLERGGSGLGFSIAGGTDNPHIGDDASIYITKLIPGGAASADGRLKVNDVIIEVNRVSVVRVTHASAVDALKRAGNTVTLYVRRRREGAVSSMRVIEIELIKGNKGLGFSIAGGIGNQHIPGDNGIYVTKIIGLAEPLKSMAASTLVTSSLP</sequence>
<dbReference type="GO" id="GO:0007268">
    <property type="term" value="P:chemical synaptic transmission"/>
    <property type="evidence" value="ECO:0007669"/>
    <property type="project" value="TreeGrafter"/>
</dbReference>
<protein>
    <recommendedName>
        <fullName evidence="7">Disks large 1 tumor suppressor protein</fullName>
    </recommendedName>
</protein>
<feature type="domain" description="L27" evidence="5">
    <location>
        <begin position="4"/>
        <end position="64"/>
    </location>
</feature>
<evidence type="ECO:0000256" key="1">
    <source>
        <dbReference type="ARBA" id="ARBA00004370"/>
    </source>
</evidence>
<dbReference type="GO" id="GO:0035255">
    <property type="term" value="F:ionotropic glutamate receptor binding"/>
    <property type="evidence" value="ECO:0007669"/>
    <property type="project" value="TreeGrafter"/>
</dbReference>
<dbReference type="GO" id="GO:0045197">
    <property type="term" value="P:establishment or maintenance of epithelial cell apical/basal polarity"/>
    <property type="evidence" value="ECO:0007669"/>
    <property type="project" value="TreeGrafter"/>
</dbReference>
<keyword evidence="2" id="KW-0472">Membrane</keyword>